<dbReference type="Proteomes" id="UP000093712">
    <property type="component" value="Unassembled WGS sequence"/>
</dbReference>
<name>A0AA91F160_9MYCO</name>
<protein>
    <submittedName>
        <fullName evidence="1">Uncharacterized protein</fullName>
    </submittedName>
</protein>
<evidence type="ECO:0000313" key="2">
    <source>
        <dbReference type="Proteomes" id="UP000093712"/>
    </source>
</evidence>
<gene>
    <name evidence="1" type="ORF">A5649_18240</name>
</gene>
<comment type="caution">
    <text evidence="1">The sequence shown here is derived from an EMBL/GenBank/DDBJ whole genome shotgun (WGS) entry which is preliminary data.</text>
</comment>
<proteinExistence type="predicted"/>
<sequence length="65" mass="7131">MPPIIARCAAALGKPHHHMGYAATDLVIATRAPIDLRRARSRDRHDDVVVSVGAGFHALLQRQRP</sequence>
<dbReference type="EMBL" id="LZME01000043">
    <property type="protein sequence ID" value="OBK87282.1"/>
    <property type="molecule type" value="Genomic_DNA"/>
</dbReference>
<organism evidence="1 2">
    <name type="scientific">Mycolicibacter heraklionensis</name>
    <dbReference type="NCBI Taxonomy" id="512402"/>
    <lineage>
        <taxon>Bacteria</taxon>
        <taxon>Bacillati</taxon>
        <taxon>Actinomycetota</taxon>
        <taxon>Actinomycetes</taxon>
        <taxon>Mycobacteriales</taxon>
        <taxon>Mycobacteriaceae</taxon>
        <taxon>Mycolicibacter</taxon>
    </lineage>
</organism>
<dbReference type="AlphaFoldDB" id="A0AA91F160"/>
<accession>A0AA91F160</accession>
<reference evidence="1 2" key="1">
    <citation type="submission" date="2016-06" db="EMBL/GenBank/DDBJ databases">
        <authorList>
            <person name="Sutton G."/>
            <person name="Brinkac L."/>
            <person name="Sanka R."/>
            <person name="Adams M."/>
            <person name="Lau E."/>
            <person name="Garcia-Basteiro A."/>
            <person name="Lopez-Varela E."/>
            <person name="Palencia S."/>
        </authorList>
    </citation>
    <scope>NUCLEOTIDE SEQUENCE [LARGE SCALE GENOMIC DNA]</scope>
    <source>
        <strain evidence="1 2">1211594.5</strain>
    </source>
</reference>
<evidence type="ECO:0000313" key="1">
    <source>
        <dbReference type="EMBL" id="OBK87282.1"/>
    </source>
</evidence>